<dbReference type="Gene3D" id="3.20.20.450">
    <property type="entry name" value="EAL domain"/>
    <property type="match status" value="1"/>
</dbReference>
<feature type="domain" description="EAL" evidence="1">
    <location>
        <begin position="1"/>
        <end position="204"/>
    </location>
</feature>
<dbReference type="InterPro" id="IPR001633">
    <property type="entry name" value="EAL_dom"/>
</dbReference>
<dbReference type="SUPFAM" id="SSF141868">
    <property type="entry name" value="EAL domain-like"/>
    <property type="match status" value="1"/>
</dbReference>
<evidence type="ECO:0000259" key="1">
    <source>
        <dbReference type="PROSITE" id="PS50883"/>
    </source>
</evidence>
<evidence type="ECO:0000313" key="4">
    <source>
        <dbReference type="Proteomes" id="UP000245362"/>
    </source>
</evidence>
<dbReference type="InterPro" id="IPR052340">
    <property type="entry name" value="RNase_Y/CdgJ"/>
</dbReference>
<keyword evidence="3" id="KW-0808">Transferase</keyword>
<proteinExistence type="predicted"/>
<dbReference type="InterPro" id="IPR035919">
    <property type="entry name" value="EAL_sf"/>
</dbReference>
<dbReference type="PROSITE" id="PS50883">
    <property type="entry name" value="EAL"/>
    <property type="match status" value="1"/>
</dbReference>
<organism evidence="3 4">
    <name type="scientific">Vibrio albus</name>
    <dbReference type="NCBI Taxonomy" id="2200953"/>
    <lineage>
        <taxon>Bacteria</taxon>
        <taxon>Pseudomonadati</taxon>
        <taxon>Pseudomonadota</taxon>
        <taxon>Gammaproteobacteria</taxon>
        <taxon>Vibrionales</taxon>
        <taxon>Vibrionaceae</taxon>
        <taxon>Vibrio</taxon>
    </lineage>
</organism>
<dbReference type="SUPFAM" id="SSF109604">
    <property type="entry name" value="HD-domain/PDEase-like"/>
    <property type="match status" value="1"/>
</dbReference>
<dbReference type="GO" id="GO:0016301">
    <property type="term" value="F:kinase activity"/>
    <property type="evidence" value="ECO:0007669"/>
    <property type="project" value="UniProtKB-KW"/>
</dbReference>
<accession>A0A2U3BAV2</accession>
<dbReference type="PANTHER" id="PTHR33525:SF4">
    <property type="entry name" value="CYCLIC DI-GMP PHOSPHODIESTERASE CDGJ"/>
    <property type="match status" value="1"/>
</dbReference>
<dbReference type="PIRSF" id="PIRSF003180">
    <property type="entry name" value="DiGMPpdiest_YuxH"/>
    <property type="match status" value="1"/>
</dbReference>
<name>A0A2U3BAV2_9VIBR</name>
<dbReference type="SMART" id="SM00052">
    <property type="entry name" value="EAL"/>
    <property type="match status" value="1"/>
</dbReference>
<evidence type="ECO:0000259" key="2">
    <source>
        <dbReference type="PROSITE" id="PS51833"/>
    </source>
</evidence>
<dbReference type="PANTHER" id="PTHR33525">
    <property type="match status" value="1"/>
</dbReference>
<dbReference type="PROSITE" id="PS51833">
    <property type="entry name" value="HDOD"/>
    <property type="match status" value="1"/>
</dbReference>
<dbReference type="InterPro" id="IPR013976">
    <property type="entry name" value="HDOD"/>
</dbReference>
<dbReference type="EMBL" id="QFWT01000003">
    <property type="protein sequence ID" value="PWI33929.1"/>
    <property type="molecule type" value="Genomic_DNA"/>
</dbReference>
<dbReference type="RefSeq" id="WP_109319181.1">
    <property type="nucleotide sequence ID" value="NZ_QFWT01000003.1"/>
</dbReference>
<keyword evidence="4" id="KW-1185">Reference proteome</keyword>
<evidence type="ECO:0000313" key="3">
    <source>
        <dbReference type="EMBL" id="PWI33929.1"/>
    </source>
</evidence>
<reference evidence="3 4" key="1">
    <citation type="submission" date="2018-05" db="EMBL/GenBank/DDBJ databases">
        <title>Vibrio limimaris sp. nov., isolated from marine sediment.</title>
        <authorList>
            <person name="Li C.-M."/>
        </authorList>
    </citation>
    <scope>NUCLEOTIDE SEQUENCE [LARGE SCALE GENOMIC DNA]</scope>
    <source>
        <strain evidence="3 4">E4404</strain>
    </source>
</reference>
<dbReference type="Pfam" id="PF08668">
    <property type="entry name" value="HDOD"/>
    <property type="match status" value="1"/>
</dbReference>
<feature type="domain" description="HDOD" evidence="2">
    <location>
        <begin position="198"/>
        <end position="384"/>
    </location>
</feature>
<dbReference type="AlphaFoldDB" id="A0A2U3BAV2"/>
<dbReference type="Gene3D" id="1.10.3210.10">
    <property type="entry name" value="Hypothetical protein af1432"/>
    <property type="match status" value="1"/>
</dbReference>
<gene>
    <name evidence="3" type="ORF">DI392_06940</name>
</gene>
<dbReference type="OrthoDB" id="9804751at2"/>
<sequence length="402" mass="46093">MKYSYVARQPILDRDRKMLGYELLFRDGPKNTFPEIEPERATSILLSEQFFGLDYNTIGNKIGFVNFPYQSLINQIPTLFPKKKIVVEILEDCAPTEELLDAVKQLNVKGYKMALDDFVPSPEWIPFLPFIHLIKFDIRIVPIHKAVKFINRLKDTKIEFLAEKVETYEEFHQAREAGFHYFQGYFFSKPEILQQKAIDPSFLTVVQLCKAISKSEVDYDEVERIISVDVSLSYKLLRYVNSSSAISSKISSFHQALAYLGEERLKKFVSLVAIANVQENKPEFLYVLSILRAKFCELLLSKVQKSADKSQGFLTGMFSLLDSILDQPLDIIVESIPVDNVIKQALLHHKGILGDILSLYIAYEHADWDTVSKLSDKLGTSSEDLLDCYEQSTIWAEELCNN</sequence>
<protein>
    <submittedName>
        <fullName evidence="3">Histidine kinase</fullName>
    </submittedName>
</protein>
<dbReference type="Pfam" id="PF00563">
    <property type="entry name" value="EAL"/>
    <property type="match status" value="1"/>
</dbReference>
<keyword evidence="3" id="KW-0418">Kinase</keyword>
<comment type="caution">
    <text evidence="3">The sequence shown here is derived from an EMBL/GenBank/DDBJ whole genome shotgun (WGS) entry which is preliminary data.</text>
</comment>
<dbReference type="InterPro" id="IPR014408">
    <property type="entry name" value="dGMP_Pdiesterase_EAL/HD-GYP"/>
</dbReference>
<dbReference type="Proteomes" id="UP000245362">
    <property type="component" value="Unassembled WGS sequence"/>
</dbReference>